<organism evidence="1 2">
    <name type="scientific">Alsobacter soli</name>
    <dbReference type="NCBI Taxonomy" id="2109933"/>
    <lineage>
        <taxon>Bacteria</taxon>
        <taxon>Pseudomonadati</taxon>
        <taxon>Pseudomonadota</taxon>
        <taxon>Alphaproteobacteria</taxon>
        <taxon>Hyphomicrobiales</taxon>
        <taxon>Alsobacteraceae</taxon>
        <taxon>Alsobacter</taxon>
    </lineage>
</organism>
<dbReference type="AlphaFoldDB" id="A0A2T1HXG0"/>
<proteinExistence type="predicted"/>
<protein>
    <submittedName>
        <fullName evidence="1">Uncharacterized protein</fullName>
    </submittedName>
</protein>
<sequence>MALLSLRRAQPSPVTRLSEDLDRIIDLIQTNTPPERRPRMETLTTAVAALNALMCKGATHRFSGIQYDELRVAVADYLERSAFGVLVERLSGLPITLSLVTAAAKDCQLSSEGQEAAAAELRQRAEAIIHRLNRCVLA</sequence>
<name>A0A2T1HXG0_9HYPH</name>
<gene>
    <name evidence="1" type="ORF">SLNSH_03040</name>
</gene>
<accession>A0A2T1HXG0</accession>
<evidence type="ECO:0000313" key="2">
    <source>
        <dbReference type="Proteomes" id="UP000239772"/>
    </source>
</evidence>
<evidence type="ECO:0000313" key="1">
    <source>
        <dbReference type="EMBL" id="PSC06280.1"/>
    </source>
</evidence>
<dbReference type="Proteomes" id="UP000239772">
    <property type="component" value="Unassembled WGS sequence"/>
</dbReference>
<comment type="caution">
    <text evidence="1">The sequence shown here is derived from an EMBL/GenBank/DDBJ whole genome shotgun (WGS) entry which is preliminary data.</text>
</comment>
<dbReference type="EMBL" id="PVZS01000003">
    <property type="protein sequence ID" value="PSC06280.1"/>
    <property type="molecule type" value="Genomic_DNA"/>
</dbReference>
<dbReference type="RefSeq" id="WP_106335196.1">
    <property type="nucleotide sequence ID" value="NZ_PVZS01000003.1"/>
</dbReference>
<reference evidence="2" key="1">
    <citation type="submission" date="2018-03" db="EMBL/GenBank/DDBJ databases">
        <authorList>
            <person name="Sun L."/>
            <person name="Liu H."/>
            <person name="Chen W."/>
            <person name="Huang K."/>
            <person name="Liu W."/>
            <person name="Gao X."/>
        </authorList>
    </citation>
    <scope>NUCLEOTIDE SEQUENCE [LARGE SCALE GENOMIC DNA]</scope>
    <source>
        <strain evidence="2">SH9</strain>
    </source>
</reference>
<keyword evidence="2" id="KW-1185">Reference proteome</keyword>